<gene>
    <name evidence="3" type="ORF">AIOL_004108</name>
</gene>
<dbReference type="InterPro" id="IPR042100">
    <property type="entry name" value="Bug_dom1"/>
</dbReference>
<comment type="caution">
    <text evidence="3">The sequence shown here is derived from an EMBL/GenBank/DDBJ whole genome shotgun (WGS) entry which is preliminary data.</text>
</comment>
<dbReference type="Gene3D" id="3.40.190.10">
    <property type="entry name" value="Periplasmic binding protein-like II"/>
    <property type="match status" value="1"/>
</dbReference>
<dbReference type="EMBL" id="LFTY01000002">
    <property type="protein sequence ID" value="KMW59127.1"/>
    <property type="molecule type" value="Genomic_DNA"/>
</dbReference>
<keyword evidence="4" id="KW-1185">Reference proteome</keyword>
<dbReference type="PANTHER" id="PTHR42928:SF5">
    <property type="entry name" value="BLR1237 PROTEIN"/>
    <property type="match status" value="1"/>
</dbReference>
<proteinExistence type="inferred from homology"/>
<evidence type="ECO:0000256" key="1">
    <source>
        <dbReference type="ARBA" id="ARBA00006987"/>
    </source>
</evidence>
<feature type="chain" id="PRO_5005318338" evidence="2">
    <location>
        <begin position="24"/>
        <end position="133"/>
    </location>
</feature>
<dbReference type="Gene3D" id="3.40.190.150">
    <property type="entry name" value="Bordetella uptake gene, domain 1"/>
    <property type="match status" value="1"/>
</dbReference>
<dbReference type="OrthoDB" id="7248487at2"/>
<protein>
    <submittedName>
        <fullName evidence="3">Putative exported protein</fullName>
    </submittedName>
</protein>
<organism evidence="3 4">
    <name type="scientific">Candidatus Rhodobacter oscarellae</name>
    <dbReference type="NCBI Taxonomy" id="1675527"/>
    <lineage>
        <taxon>Bacteria</taxon>
        <taxon>Pseudomonadati</taxon>
        <taxon>Pseudomonadota</taxon>
        <taxon>Alphaproteobacteria</taxon>
        <taxon>Rhodobacterales</taxon>
        <taxon>Rhodobacter group</taxon>
        <taxon>Rhodobacter</taxon>
    </lineage>
</organism>
<dbReference type="PANTHER" id="PTHR42928">
    <property type="entry name" value="TRICARBOXYLATE-BINDING PROTEIN"/>
    <property type="match status" value="1"/>
</dbReference>
<dbReference type="Pfam" id="PF03401">
    <property type="entry name" value="TctC"/>
    <property type="match status" value="1"/>
</dbReference>
<name>A0A0J9E8N4_9RHOB</name>
<dbReference type="InterPro" id="IPR005064">
    <property type="entry name" value="BUG"/>
</dbReference>
<reference evidence="3 4" key="1">
    <citation type="submission" date="2015-06" db="EMBL/GenBank/DDBJ databases">
        <title>Draft genome sequence of an Alphaproteobacteria species associated to the Mediterranean sponge Oscarella lobularis.</title>
        <authorList>
            <person name="Jourda C."/>
            <person name="Santini S."/>
            <person name="Claverie J.-M."/>
        </authorList>
    </citation>
    <scope>NUCLEOTIDE SEQUENCE [LARGE SCALE GENOMIC DNA]</scope>
    <source>
        <strain evidence="3">IGS</strain>
    </source>
</reference>
<dbReference type="PATRIC" id="fig|1675527.3.peg.4307"/>
<dbReference type="AlphaFoldDB" id="A0A0J9E8N4"/>
<accession>A0A0J9E8N4</accession>
<evidence type="ECO:0000313" key="3">
    <source>
        <dbReference type="EMBL" id="KMW59127.1"/>
    </source>
</evidence>
<dbReference type="Proteomes" id="UP000037178">
    <property type="component" value="Unassembled WGS sequence"/>
</dbReference>
<dbReference type="RefSeq" id="WP_049644653.1">
    <property type="nucleotide sequence ID" value="NZ_LFTY01000002.1"/>
</dbReference>
<evidence type="ECO:0000256" key="2">
    <source>
        <dbReference type="SAM" id="SignalP"/>
    </source>
</evidence>
<dbReference type="STRING" id="1675527.AIOL_004108"/>
<feature type="signal peptide" evidence="2">
    <location>
        <begin position="1"/>
        <end position="23"/>
    </location>
</feature>
<comment type="similarity">
    <text evidence="1">Belongs to the UPF0065 (bug) family.</text>
</comment>
<sequence length="133" mass="13800">MNFIKLAAAGVAALGLSAGAALAEWSEKPITYVVSFGAGGNADVVARMNAEVLSEALGVPVNVVNKPGGAHMPATMSVLETPADGYTVFNWSPPSFMVVPLTRETPYTPLEDFIPLYAGISASNALYVRADSP</sequence>
<keyword evidence="2" id="KW-0732">Signal</keyword>
<evidence type="ECO:0000313" key="4">
    <source>
        <dbReference type="Proteomes" id="UP000037178"/>
    </source>
</evidence>